<feature type="compositionally biased region" description="Polar residues" evidence="1">
    <location>
        <begin position="60"/>
        <end position="78"/>
    </location>
</feature>
<evidence type="ECO:0000313" key="2">
    <source>
        <dbReference type="EMBL" id="CEK99780.1"/>
    </source>
</evidence>
<evidence type="ECO:0000256" key="1">
    <source>
        <dbReference type="SAM" id="MobiDB-lite"/>
    </source>
</evidence>
<organism evidence="2">
    <name type="scientific">Arion vulgaris</name>
    <dbReference type="NCBI Taxonomy" id="1028688"/>
    <lineage>
        <taxon>Eukaryota</taxon>
        <taxon>Metazoa</taxon>
        <taxon>Spiralia</taxon>
        <taxon>Lophotrochozoa</taxon>
        <taxon>Mollusca</taxon>
        <taxon>Gastropoda</taxon>
        <taxon>Heterobranchia</taxon>
        <taxon>Euthyneura</taxon>
        <taxon>Panpulmonata</taxon>
        <taxon>Eupulmonata</taxon>
        <taxon>Stylommatophora</taxon>
        <taxon>Helicina</taxon>
        <taxon>Arionoidea</taxon>
        <taxon>Arionidae</taxon>
        <taxon>Arion</taxon>
    </lineage>
</organism>
<dbReference type="EMBL" id="HACG01052909">
    <property type="protein sequence ID" value="CEK99780.1"/>
    <property type="molecule type" value="Transcribed_RNA"/>
</dbReference>
<feature type="region of interest" description="Disordered" evidence="1">
    <location>
        <begin position="60"/>
        <end position="84"/>
    </location>
</feature>
<proteinExistence type="predicted"/>
<accession>A0A0B7C5K4</accession>
<feature type="non-terminal residue" evidence="2">
    <location>
        <position position="84"/>
    </location>
</feature>
<protein>
    <submittedName>
        <fullName evidence="2">Uncharacterized protein</fullName>
    </submittedName>
</protein>
<name>A0A0B7C5K4_9EUPU</name>
<gene>
    <name evidence="2" type="primary">ORF222125</name>
</gene>
<dbReference type="AlphaFoldDB" id="A0A0B7C5K4"/>
<feature type="non-terminal residue" evidence="2">
    <location>
        <position position="1"/>
    </location>
</feature>
<reference evidence="2" key="1">
    <citation type="submission" date="2014-12" db="EMBL/GenBank/DDBJ databases">
        <title>Insight into the proteome of Arion vulgaris.</title>
        <authorList>
            <person name="Aradska J."/>
            <person name="Bulat T."/>
            <person name="Smidak R."/>
            <person name="Sarate P."/>
            <person name="Gangsoo J."/>
            <person name="Sialana F."/>
            <person name="Bilban M."/>
            <person name="Lubec G."/>
        </authorList>
    </citation>
    <scope>NUCLEOTIDE SEQUENCE</scope>
    <source>
        <tissue evidence="2">Skin</tissue>
    </source>
</reference>
<sequence length="84" mass="8806">NSKPLPSSLTQDLCNIEYNESCLKNIDDFLEVENAGNSCSTSAGDIELSAIESGVECTSDSNKSIVEPLTNSSENSPDSGCDAT</sequence>